<dbReference type="PROSITE" id="PS50175">
    <property type="entry name" value="ASP_PROT_RETROV"/>
    <property type="match status" value="1"/>
</dbReference>
<evidence type="ECO:0000259" key="5">
    <source>
        <dbReference type="PROSITE" id="PS50175"/>
    </source>
</evidence>
<protein>
    <submittedName>
        <fullName evidence="6">Ankyrin</fullName>
    </submittedName>
</protein>
<dbReference type="InterPro" id="IPR036770">
    <property type="entry name" value="Ankyrin_rpt-contain_sf"/>
</dbReference>
<comment type="caution">
    <text evidence="6">The sequence shown here is derived from an EMBL/GenBank/DDBJ whole genome shotgun (WGS) entry which is preliminary data.</text>
</comment>
<keyword evidence="2 3" id="KW-0040">ANK repeat</keyword>
<keyword evidence="1" id="KW-0677">Repeat</keyword>
<dbReference type="PRINTS" id="PR01415">
    <property type="entry name" value="ANKYRIN"/>
</dbReference>
<dbReference type="PANTHER" id="PTHR24126">
    <property type="entry name" value="ANKYRIN REPEAT, PH AND SEC7 DOMAIN CONTAINING PROTEIN SECG-RELATED"/>
    <property type="match status" value="1"/>
</dbReference>
<feature type="region of interest" description="Disordered" evidence="4">
    <location>
        <begin position="173"/>
        <end position="195"/>
    </location>
</feature>
<dbReference type="Proteomes" id="UP000800235">
    <property type="component" value="Unassembled WGS sequence"/>
</dbReference>
<dbReference type="PROSITE" id="PS50297">
    <property type="entry name" value="ANK_REP_REGION"/>
    <property type="match status" value="1"/>
</dbReference>
<dbReference type="GO" id="GO:0006508">
    <property type="term" value="P:proteolysis"/>
    <property type="evidence" value="ECO:0007669"/>
    <property type="project" value="InterPro"/>
</dbReference>
<dbReference type="Pfam" id="PF12796">
    <property type="entry name" value="Ank_2"/>
    <property type="match status" value="1"/>
</dbReference>
<dbReference type="PROSITE" id="PS50088">
    <property type="entry name" value="ANK_REPEAT"/>
    <property type="match status" value="1"/>
</dbReference>
<organism evidence="6 7">
    <name type="scientific">Tothia fuscella</name>
    <dbReference type="NCBI Taxonomy" id="1048955"/>
    <lineage>
        <taxon>Eukaryota</taxon>
        <taxon>Fungi</taxon>
        <taxon>Dikarya</taxon>
        <taxon>Ascomycota</taxon>
        <taxon>Pezizomycotina</taxon>
        <taxon>Dothideomycetes</taxon>
        <taxon>Pleosporomycetidae</taxon>
        <taxon>Venturiales</taxon>
        <taxon>Cylindrosympodiaceae</taxon>
        <taxon>Tothia</taxon>
    </lineage>
</organism>
<dbReference type="EMBL" id="MU007009">
    <property type="protein sequence ID" value="KAF2436736.1"/>
    <property type="molecule type" value="Genomic_DNA"/>
</dbReference>
<evidence type="ECO:0000256" key="2">
    <source>
        <dbReference type="ARBA" id="ARBA00023043"/>
    </source>
</evidence>
<keyword evidence="7" id="KW-1185">Reference proteome</keyword>
<dbReference type="InterPro" id="IPR001995">
    <property type="entry name" value="Peptidase_A2_cat"/>
</dbReference>
<proteinExistence type="predicted"/>
<feature type="region of interest" description="Disordered" evidence="4">
    <location>
        <begin position="79"/>
        <end position="105"/>
    </location>
</feature>
<feature type="compositionally biased region" description="Low complexity" evidence="4">
    <location>
        <begin position="79"/>
        <end position="97"/>
    </location>
</feature>
<dbReference type="AlphaFoldDB" id="A0A9P4P568"/>
<evidence type="ECO:0000256" key="1">
    <source>
        <dbReference type="ARBA" id="ARBA00022737"/>
    </source>
</evidence>
<sequence length="237" mass="24985">MSTHLSEDEIDDILYCARANELQELRECVDAASRKYGTEGARVVVEVVDAESGNNALHFAGANGLLEITKYILSLFTPTTTSGSDSTSNPTSNPNPSRHAFVNAQNQSGNTPLHWAALNGHLEAVKVLMEAGADVTVLNQRGYDAIFEAEMNDKSAVVEFLLREGVGVDRGVGGGIGGAGGEGGSGEGNGEEEQEDVVVGVGKMDLEGSEVENMDVDMRVDGDEKGKEKVVGERDGV</sequence>
<feature type="compositionally biased region" description="Gly residues" evidence="4">
    <location>
        <begin position="173"/>
        <end position="188"/>
    </location>
</feature>
<dbReference type="PANTHER" id="PTHR24126:SF14">
    <property type="entry name" value="ANK_REP_REGION DOMAIN-CONTAINING PROTEIN"/>
    <property type="match status" value="1"/>
</dbReference>
<dbReference type="OrthoDB" id="10057496at2759"/>
<dbReference type="Gene3D" id="1.25.40.20">
    <property type="entry name" value="Ankyrin repeat-containing domain"/>
    <property type="match status" value="1"/>
</dbReference>
<gene>
    <name evidence="6" type="ORF">EJ08DRAFT_654919</name>
</gene>
<reference evidence="6" key="1">
    <citation type="journal article" date="2020" name="Stud. Mycol.">
        <title>101 Dothideomycetes genomes: a test case for predicting lifestyles and emergence of pathogens.</title>
        <authorList>
            <person name="Haridas S."/>
            <person name="Albert R."/>
            <person name="Binder M."/>
            <person name="Bloem J."/>
            <person name="Labutti K."/>
            <person name="Salamov A."/>
            <person name="Andreopoulos B."/>
            <person name="Baker S."/>
            <person name="Barry K."/>
            <person name="Bills G."/>
            <person name="Bluhm B."/>
            <person name="Cannon C."/>
            <person name="Castanera R."/>
            <person name="Culley D."/>
            <person name="Daum C."/>
            <person name="Ezra D."/>
            <person name="Gonzalez J."/>
            <person name="Henrissat B."/>
            <person name="Kuo A."/>
            <person name="Liang C."/>
            <person name="Lipzen A."/>
            <person name="Lutzoni F."/>
            <person name="Magnuson J."/>
            <person name="Mondo S."/>
            <person name="Nolan M."/>
            <person name="Ohm R."/>
            <person name="Pangilinan J."/>
            <person name="Park H.-J."/>
            <person name="Ramirez L."/>
            <person name="Alfaro M."/>
            <person name="Sun H."/>
            <person name="Tritt A."/>
            <person name="Yoshinaga Y."/>
            <person name="Zwiers L.-H."/>
            <person name="Turgeon B."/>
            <person name="Goodwin S."/>
            <person name="Spatafora J."/>
            <person name="Crous P."/>
            <person name="Grigoriev I."/>
        </authorList>
    </citation>
    <scope>NUCLEOTIDE SEQUENCE</scope>
    <source>
        <strain evidence="6">CBS 130266</strain>
    </source>
</reference>
<evidence type="ECO:0000313" key="7">
    <source>
        <dbReference type="Proteomes" id="UP000800235"/>
    </source>
</evidence>
<dbReference type="SUPFAM" id="SSF48403">
    <property type="entry name" value="Ankyrin repeat"/>
    <property type="match status" value="1"/>
</dbReference>
<evidence type="ECO:0000313" key="6">
    <source>
        <dbReference type="EMBL" id="KAF2436736.1"/>
    </source>
</evidence>
<feature type="domain" description="Peptidase A2" evidence="5">
    <location>
        <begin position="125"/>
        <end position="181"/>
    </location>
</feature>
<accession>A0A9P4P568</accession>
<feature type="repeat" description="ANK" evidence="3">
    <location>
        <begin position="108"/>
        <end position="140"/>
    </location>
</feature>
<dbReference type="GO" id="GO:0004190">
    <property type="term" value="F:aspartic-type endopeptidase activity"/>
    <property type="evidence" value="ECO:0007669"/>
    <property type="project" value="InterPro"/>
</dbReference>
<dbReference type="InterPro" id="IPR002110">
    <property type="entry name" value="Ankyrin_rpt"/>
</dbReference>
<name>A0A9P4P568_9PEZI</name>
<evidence type="ECO:0000256" key="3">
    <source>
        <dbReference type="PROSITE-ProRule" id="PRU00023"/>
    </source>
</evidence>
<evidence type="ECO:0000256" key="4">
    <source>
        <dbReference type="SAM" id="MobiDB-lite"/>
    </source>
</evidence>
<dbReference type="SMART" id="SM00248">
    <property type="entry name" value="ANK"/>
    <property type="match status" value="3"/>
</dbReference>